<evidence type="ECO:0000313" key="1">
    <source>
        <dbReference type="EMBL" id="CAH0475470.1"/>
    </source>
</evidence>
<evidence type="ECO:0000313" key="2">
    <source>
        <dbReference type="Proteomes" id="UP001160483"/>
    </source>
</evidence>
<gene>
    <name evidence="1" type="ORF">PBS003_LOCUS2283</name>
</gene>
<name>A0AAU9KSE4_9STRA</name>
<dbReference type="AlphaFoldDB" id="A0AAU9KSE4"/>
<organism evidence="1 2">
    <name type="scientific">Peronospora belbahrii</name>
    <dbReference type="NCBI Taxonomy" id="622444"/>
    <lineage>
        <taxon>Eukaryota</taxon>
        <taxon>Sar</taxon>
        <taxon>Stramenopiles</taxon>
        <taxon>Oomycota</taxon>
        <taxon>Peronosporomycetes</taxon>
        <taxon>Peronosporales</taxon>
        <taxon>Peronosporaceae</taxon>
        <taxon>Peronospora</taxon>
    </lineage>
</organism>
<dbReference type="EMBL" id="CAKKTJ010000126">
    <property type="protein sequence ID" value="CAH0475470.1"/>
    <property type="molecule type" value="Genomic_DNA"/>
</dbReference>
<accession>A0AAU9KSE4</accession>
<comment type="caution">
    <text evidence="1">The sequence shown here is derived from an EMBL/GenBank/DDBJ whole genome shotgun (WGS) entry which is preliminary data.</text>
</comment>
<proteinExistence type="predicted"/>
<dbReference type="Proteomes" id="UP001160483">
    <property type="component" value="Unassembled WGS sequence"/>
</dbReference>
<reference evidence="1" key="1">
    <citation type="submission" date="2021-11" db="EMBL/GenBank/DDBJ databases">
        <authorList>
            <person name="Islam A."/>
            <person name="Islam S."/>
            <person name="Flora M.S."/>
            <person name="Rahman M."/>
            <person name="Ziaur R.M."/>
            <person name="Epstein J.H."/>
            <person name="Hassan M."/>
            <person name="Klassen M."/>
            <person name="Woodard K."/>
            <person name="Webb A."/>
            <person name="Webby R.J."/>
            <person name="El Zowalaty M.E."/>
        </authorList>
    </citation>
    <scope>NUCLEOTIDE SEQUENCE</scope>
    <source>
        <strain evidence="1">Pbs3</strain>
    </source>
</reference>
<sequence>MPYHQQEQARVVNVDAPHRSEGLTPLAPARHQEGLCFAATTAAQRQLTNCKFDGTELYQRYCHKQVEFWWNQQATLDFVMGRLMETFKTVFTAGQSMMKLFAQKKDTIRSWAEPISVPGCGQ</sequence>
<protein>
    <submittedName>
        <fullName evidence="1">Uncharacterized protein</fullName>
    </submittedName>
</protein>